<evidence type="ECO:0000313" key="2">
    <source>
        <dbReference type="EMBL" id="GAA3284742.1"/>
    </source>
</evidence>
<dbReference type="InterPro" id="IPR036689">
    <property type="entry name" value="ESAT-6-like_sf"/>
</dbReference>
<evidence type="ECO:0000313" key="3">
    <source>
        <dbReference type="Proteomes" id="UP001501736"/>
    </source>
</evidence>
<dbReference type="EMBL" id="BAAAYG010000005">
    <property type="protein sequence ID" value="GAA3284742.1"/>
    <property type="molecule type" value="Genomic_DNA"/>
</dbReference>
<dbReference type="SUPFAM" id="SSF140453">
    <property type="entry name" value="EsxAB dimer-like"/>
    <property type="match status" value="1"/>
</dbReference>
<name>A0ABP6RH16_9MICC</name>
<accession>A0ABP6RH16</accession>
<dbReference type="Gene3D" id="1.10.287.1060">
    <property type="entry name" value="ESAT-6-like"/>
    <property type="match status" value="1"/>
</dbReference>
<comment type="caution">
    <text evidence="2">The sequence shown here is derived from an EMBL/GenBank/DDBJ whole genome shotgun (WGS) entry which is preliminary data.</text>
</comment>
<dbReference type="InterPro" id="IPR048032">
    <property type="entry name" value="ESAT6-like"/>
</dbReference>
<reference evidence="3" key="1">
    <citation type="journal article" date="2019" name="Int. J. Syst. Evol. Microbiol.">
        <title>The Global Catalogue of Microorganisms (GCM) 10K type strain sequencing project: providing services to taxonomists for standard genome sequencing and annotation.</title>
        <authorList>
            <consortium name="The Broad Institute Genomics Platform"/>
            <consortium name="The Broad Institute Genome Sequencing Center for Infectious Disease"/>
            <person name="Wu L."/>
            <person name="Ma J."/>
        </authorList>
    </citation>
    <scope>NUCLEOTIDE SEQUENCE [LARGE SCALE GENOMIC DNA]</scope>
    <source>
        <strain evidence="3">JCM 11483</strain>
    </source>
</reference>
<gene>
    <name evidence="2" type="ORF">GCM10020260_15930</name>
</gene>
<dbReference type="Proteomes" id="UP001501736">
    <property type="component" value="Unassembled WGS sequence"/>
</dbReference>
<keyword evidence="3" id="KW-1185">Reference proteome</keyword>
<protein>
    <recommendedName>
        <fullName evidence="4">WXG100 family type VII secretion target</fullName>
    </recommendedName>
</protein>
<feature type="compositionally biased region" description="Low complexity" evidence="1">
    <location>
        <begin position="84"/>
        <end position="101"/>
    </location>
</feature>
<sequence>MTTDRISYDTDASGQVQGDIEQIAARLETLINDRDQQVAAAMSDFQMDGADAEYRSVEQRWRSASDEVKGIIQLVRTTLSENDQTAQSTQQRTRSAISGIG</sequence>
<evidence type="ECO:0000256" key="1">
    <source>
        <dbReference type="SAM" id="MobiDB-lite"/>
    </source>
</evidence>
<evidence type="ECO:0008006" key="4">
    <source>
        <dbReference type="Google" id="ProtNLM"/>
    </source>
</evidence>
<dbReference type="RefSeq" id="WP_153143081.1">
    <property type="nucleotide sequence ID" value="NZ_BAAAYG010000005.1"/>
</dbReference>
<proteinExistence type="predicted"/>
<feature type="region of interest" description="Disordered" evidence="1">
    <location>
        <begin position="81"/>
        <end position="101"/>
    </location>
</feature>
<dbReference type="NCBIfam" id="NF035935">
    <property type="entry name" value="ESAT6_3"/>
    <property type="match status" value="1"/>
</dbReference>
<organism evidence="2 3">
    <name type="scientific">Nesterenkonia halobia</name>
    <dbReference type="NCBI Taxonomy" id="37922"/>
    <lineage>
        <taxon>Bacteria</taxon>
        <taxon>Bacillati</taxon>
        <taxon>Actinomycetota</taxon>
        <taxon>Actinomycetes</taxon>
        <taxon>Micrococcales</taxon>
        <taxon>Micrococcaceae</taxon>
        <taxon>Nesterenkonia</taxon>
    </lineage>
</organism>